<dbReference type="Proteomes" id="UP001168990">
    <property type="component" value="Unassembled WGS sequence"/>
</dbReference>
<dbReference type="GO" id="GO:0071897">
    <property type="term" value="P:DNA biosynthetic process"/>
    <property type="evidence" value="ECO:0007669"/>
    <property type="project" value="UniProtKB-ARBA"/>
</dbReference>
<dbReference type="InterPro" id="IPR043502">
    <property type="entry name" value="DNA/RNA_pol_sf"/>
</dbReference>
<evidence type="ECO:0000313" key="1">
    <source>
        <dbReference type="EMBL" id="KAK0156981.1"/>
    </source>
</evidence>
<dbReference type="SUPFAM" id="SSF50630">
    <property type="entry name" value="Acid proteases"/>
    <property type="match status" value="1"/>
</dbReference>
<reference evidence="1" key="2">
    <citation type="submission" date="2023-03" db="EMBL/GenBank/DDBJ databases">
        <authorList>
            <person name="Inwood S.N."/>
            <person name="Skelly J.G."/>
            <person name="Guhlin J."/>
            <person name="Harrop T.W.R."/>
            <person name="Goldson S.G."/>
            <person name="Dearden P.K."/>
        </authorList>
    </citation>
    <scope>NUCLEOTIDE SEQUENCE</scope>
    <source>
        <strain evidence="1">Irish</strain>
        <tissue evidence="1">Whole body</tissue>
    </source>
</reference>
<evidence type="ECO:0000313" key="2">
    <source>
        <dbReference type="Proteomes" id="UP001168990"/>
    </source>
</evidence>
<evidence type="ECO:0008006" key="3">
    <source>
        <dbReference type="Google" id="ProtNLM"/>
    </source>
</evidence>
<dbReference type="SUPFAM" id="SSF56672">
    <property type="entry name" value="DNA/RNA polymerases"/>
    <property type="match status" value="1"/>
</dbReference>
<proteinExistence type="predicted"/>
<organism evidence="1 2">
    <name type="scientific">Microctonus aethiopoides</name>
    <dbReference type="NCBI Taxonomy" id="144406"/>
    <lineage>
        <taxon>Eukaryota</taxon>
        <taxon>Metazoa</taxon>
        <taxon>Ecdysozoa</taxon>
        <taxon>Arthropoda</taxon>
        <taxon>Hexapoda</taxon>
        <taxon>Insecta</taxon>
        <taxon>Pterygota</taxon>
        <taxon>Neoptera</taxon>
        <taxon>Endopterygota</taxon>
        <taxon>Hymenoptera</taxon>
        <taxon>Apocrita</taxon>
        <taxon>Ichneumonoidea</taxon>
        <taxon>Braconidae</taxon>
        <taxon>Euphorinae</taxon>
        <taxon>Microctonus</taxon>
    </lineage>
</organism>
<dbReference type="Gene3D" id="2.40.70.10">
    <property type="entry name" value="Acid Proteases"/>
    <property type="match status" value="1"/>
</dbReference>
<dbReference type="InterPro" id="IPR021109">
    <property type="entry name" value="Peptidase_aspartic_dom_sf"/>
</dbReference>
<keyword evidence="2" id="KW-1185">Reference proteome</keyword>
<name>A0AA39C2Y2_9HYME</name>
<dbReference type="AlphaFoldDB" id="A0AA39C2Y2"/>
<dbReference type="CDD" id="cd00303">
    <property type="entry name" value="retropepsin_like"/>
    <property type="match status" value="1"/>
</dbReference>
<accession>A0AA39C2Y2</accession>
<dbReference type="Gene3D" id="3.10.10.10">
    <property type="entry name" value="HIV Type 1 Reverse Transcriptase, subunit A, domain 1"/>
    <property type="match status" value="1"/>
</dbReference>
<dbReference type="EMBL" id="JAQQBS010001802">
    <property type="protein sequence ID" value="KAK0156981.1"/>
    <property type="molecule type" value="Genomic_DNA"/>
</dbReference>
<sequence length="238" mass="27543">MYRKSRCPGAVFTIELDSHSGRKSCSFLADTGAEVNVIKEKCTRGLPVRKTLAKIIGINDKPLICQWECKVTLDNIDHIFLVVPDHFPLDEDGIAGRPFLEKEDAIIYFKERKIVFREKYPKITSVAPDLKVLKINYSTQRSELLKESTRIDHILNKNEKIEIWNIIDEFQDVYHSPGDSLPYTNLIEHKIETSDEIPVNTKQYRYPPAQHNVIQEQVSEMRDEKIIQESESPYNSPL</sequence>
<comment type="caution">
    <text evidence="1">The sequence shown here is derived from an EMBL/GenBank/DDBJ whole genome shotgun (WGS) entry which is preliminary data.</text>
</comment>
<gene>
    <name evidence="1" type="ORF">PV328_012050</name>
</gene>
<reference evidence="1" key="1">
    <citation type="journal article" date="2023" name="bioRxiv">
        <title>Scaffold-level genome assemblies of two parasitoid biocontrol wasps reveal the parthenogenesis mechanism and an associated novel virus.</title>
        <authorList>
            <person name="Inwood S."/>
            <person name="Skelly J."/>
            <person name="Guhlin J."/>
            <person name="Harrop T."/>
            <person name="Goldson S."/>
            <person name="Dearden P."/>
        </authorList>
    </citation>
    <scope>NUCLEOTIDE SEQUENCE</scope>
    <source>
        <strain evidence="1">Irish</strain>
        <tissue evidence="1">Whole body</tissue>
    </source>
</reference>
<protein>
    <recommendedName>
        <fullName evidence="3">Peptidase A2 domain-containing protein</fullName>
    </recommendedName>
</protein>